<feature type="transmembrane region" description="Helical" evidence="8">
    <location>
        <begin position="248"/>
        <end position="278"/>
    </location>
</feature>
<evidence type="ECO:0000256" key="8">
    <source>
        <dbReference type="SAM" id="Phobius"/>
    </source>
</evidence>
<comment type="similarity">
    <text evidence="2">Belongs to the binding-protein-dependent transport system permease family. FecCD subfamily.</text>
</comment>
<dbReference type="SUPFAM" id="SSF81345">
    <property type="entry name" value="ABC transporter involved in vitamin B12 uptake, BtuC"/>
    <property type="match status" value="1"/>
</dbReference>
<reference evidence="9 10" key="1">
    <citation type="submission" date="2020-08" db="EMBL/GenBank/DDBJ databases">
        <title>A Genomic Blueprint of the Chicken Gut Microbiome.</title>
        <authorList>
            <person name="Gilroy R."/>
            <person name="Ravi A."/>
            <person name="Getino M."/>
            <person name="Pursley I."/>
            <person name="Horton D.L."/>
            <person name="Alikhan N.-F."/>
            <person name="Baker D."/>
            <person name="Gharbi K."/>
            <person name="Hall N."/>
            <person name="Watson M."/>
            <person name="Adriaenssens E.M."/>
            <person name="Foster-Nyarko E."/>
            <person name="Jarju S."/>
            <person name="Secka A."/>
            <person name="Antonio M."/>
            <person name="Oren A."/>
            <person name="Chaudhuri R."/>
            <person name="La Ragione R.M."/>
            <person name="Hildebrand F."/>
            <person name="Pallen M.J."/>
        </authorList>
    </citation>
    <scope>NUCLEOTIDE SEQUENCE [LARGE SCALE GENOMIC DNA]</scope>
    <source>
        <strain evidence="9 10">Sa1BUA2</strain>
    </source>
</reference>
<name>A0ABR8VPW9_9BACI</name>
<keyword evidence="4" id="KW-1003">Cell membrane</keyword>
<keyword evidence="3" id="KW-0813">Transport</keyword>
<feature type="transmembrane region" description="Helical" evidence="8">
    <location>
        <begin position="95"/>
        <end position="114"/>
    </location>
</feature>
<gene>
    <name evidence="9" type="ORF">H9631_17190</name>
</gene>
<evidence type="ECO:0000256" key="7">
    <source>
        <dbReference type="ARBA" id="ARBA00023136"/>
    </source>
</evidence>
<keyword evidence="10" id="KW-1185">Reference proteome</keyword>
<comment type="subcellular location">
    <subcellularLocation>
        <location evidence="1">Cell membrane</location>
        <topology evidence="1">Multi-pass membrane protein</topology>
    </subcellularLocation>
</comment>
<dbReference type="EMBL" id="JACSPV010000038">
    <property type="protein sequence ID" value="MBD8006808.1"/>
    <property type="molecule type" value="Genomic_DNA"/>
</dbReference>
<evidence type="ECO:0000256" key="2">
    <source>
        <dbReference type="ARBA" id="ARBA00007935"/>
    </source>
</evidence>
<evidence type="ECO:0000313" key="10">
    <source>
        <dbReference type="Proteomes" id="UP000648182"/>
    </source>
</evidence>
<evidence type="ECO:0000256" key="1">
    <source>
        <dbReference type="ARBA" id="ARBA00004651"/>
    </source>
</evidence>
<feature type="transmembrane region" description="Helical" evidence="8">
    <location>
        <begin position="200"/>
        <end position="221"/>
    </location>
</feature>
<feature type="transmembrane region" description="Helical" evidence="8">
    <location>
        <begin position="159"/>
        <end position="179"/>
    </location>
</feature>
<dbReference type="PANTHER" id="PTHR30472:SF23">
    <property type="entry name" value="IRON-UPTAKE SYSTEM PERMEASE PROTEIN FEUC"/>
    <property type="match status" value="1"/>
</dbReference>
<organism evidence="9 10">
    <name type="scientific">Bacillus norwichensis</name>
    <dbReference type="NCBI Taxonomy" id="2762217"/>
    <lineage>
        <taxon>Bacteria</taxon>
        <taxon>Bacillati</taxon>
        <taxon>Bacillota</taxon>
        <taxon>Bacilli</taxon>
        <taxon>Bacillales</taxon>
        <taxon>Bacillaceae</taxon>
        <taxon>Bacillus</taxon>
    </lineage>
</organism>
<keyword evidence="6 8" id="KW-1133">Transmembrane helix</keyword>
<evidence type="ECO:0000313" key="9">
    <source>
        <dbReference type="EMBL" id="MBD8006808.1"/>
    </source>
</evidence>
<feature type="transmembrane region" description="Helical" evidence="8">
    <location>
        <begin position="320"/>
        <end position="337"/>
    </location>
</feature>
<dbReference type="Proteomes" id="UP000648182">
    <property type="component" value="Unassembled WGS sequence"/>
</dbReference>
<dbReference type="PANTHER" id="PTHR30472">
    <property type="entry name" value="FERRIC ENTEROBACTIN TRANSPORT SYSTEM PERMEASE PROTEIN"/>
    <property type="match status" value="1"/>
</dbReference>
<comment type="caution">
    <text evidence="9">The sequence shown here is derived from an EMBL/GenBank/DDBJ whole genome shotgun (WGS) entry which is preliminary data.</text>
</comment>
<evidence type="ECO:0000256" key="5">
    <source>
        <dbReference type="ARBA" id="ARBA00022692"/>
    </source>
</evidence>
<dbReference type="InterPro" id="IPR000522">
    <property type="entry name" value="ABC_transptr_permease_BtuC"/>
</dbReference>
<dbReference type="RefSeq" id="WP_191814968.1">
    <property type="nucleotide sequence ID" value="NZ_JACSPV010000038.1"/>
</dbReference>
<evidence type="ECO:0000256" key="3">
    <source>
        <dbReference type="ARBA" id="ARBA00022448"/>
    </source>
</evidence>
<dbReference type="Pfam" id="PF01032">
    <property type="entry name" value="FecCD"/>
    <property type="match status" value="1"/>
</dbReference>
<dbReference type="Gene3D" id="1.10.3470.10">
    <property type="entry name" value="ABC transporter involved in vitamin B12 uptake, BtuC"/>
    <property type="match status" value="1"/>
</dbReference>
<proteinExistence type="inferred from homology"/>
<accession>A0ABR8VPW9</accession>
<evidence type="ECO:0000256" key="4">
    <source>
        <dbReference type="ARBA" id="ARBA00022475"/>
    </source>
</evidence>
<feature type="transmembrane region" description="Helical" evidence="8">
    <location>
        <begin position="6"/>
        <end position="27"/>
    </location>
</feature>
<dbReference type="CDD" id="cd06550">
    <property type="entry name" value="TM_ABC_iron-siderophores_like"/>
    <property type="match status" value="1"/>
</dbReference>
<keyword evidence="5 8" id="KW-0812">Transmembrane</keyword>
<feature type="transmembrane region" description="Helical" evidence="8">
    <location>
        <begin position="66"/>
        <end position="83"/>
    </location>
</feature>
<dbReference type="InterPro" id="IPR037294">
    <property type="entry name" value="ABC_BtuC-like"/>
</dbReference>
<feature type="transmembrane region" description="Helical" evidence="8">
    <location>
        <begin position="126"/>
        <end position="147"/>
    </location>
</feature>
<evidence type="ECO:0000256" key="6">
    <source>
        <dbReference type="ARBA" id="ARBA00022989"/>
    </source>
</evidence>
<protein>
    <submittedName>
        <fullName evidence="9">Iron ABC transporter permease</fullName>
    </submittedName>
</protein>
<sequence>MPNRKLNARFFIVGCIGIAIALLMFYISLTSGTYPLTTPETFRTLFGLDHDPNHELVIFGFRMPRIVIGALVGLTLGMVGAVLQGVTRNDLADPGILGIQSAVGLAVVLYMFVVQGNIKEMSSFSIVGMSVWGWIGGMITAVLLFLFSRDRGELDPKRLILVGIALNAGFSALTLFISLKMNPQDFEMATVWLSGSIYSASWEQVISLLPWAVCIIPFLIWKAPILNVLQFDEVTITGLGVRANRERIILLFGAVGLISASVIVSGSIAFVGLLAPHISRRLVGIHHQHIIPISGVVGSILILTGDWIGKTLFAPAELPVGIVISIIGVPYFIYLLIRNSRKVTS</sequence>
<keyword evidence="7 8" id="KW-0472">Membrane</keyword>